<dbReference type="EMBL" id="CP013244">
    <property type="protein sequence ID" value="ANP47087.1"/>
    <property type="molecule type" value="Genomic_DNA"/>
</dbReference>
<evidence type="ECO:0008006" key="4">
    <source>
        <dbReference type="Google" id="ProtNLM"/>
    </source>
</evidence>
<feature type="coiled-coil region" evidence="1">
    <location>
        <begin position="26"/>
        <end position="53"/>
    </location>
</feature>
<organism evidence="2 3">
    <name type="scientific">Candidatus Viadribacter manganicus</name>
    <dbReference type="NCBI Taxonomy" id="1759059"/>
    <lineage>
        <taxon>Bacteria</taxon>
        <taxon>Pseudomonadati</taxon>
        <taxon>Pseudomonadota</taxon>
        <taxon>Alphaproteobacteria</taxon>
        <taxon>Hyphomonadales</taxon>
        <taxon>Hyphomonadaceae</taxon>
        <taxon>Candidatus Viadribacter</taxon>
    </lineage>
</organism>
<accession>A0A1B1AKK6</accession>
<keyword evidence="3" id="KW-1185">Reference proteome</keyword>
<dbReference type="InParanoid" id="A0A1B1AKK6"/>
<dbReference type="KEGG" id="cbot:ATE48_14770"/>
<reference evidence="2 3" key="1">
    <citation type="submission" date="2015-11" db="EMBL/GenBank/DDBJ databases">
        <title>Whole-Genome Sequence of Candidatus Oderbacter manganicum from the National Park Lower Oder Valley, Germany.</title>
        <authorList>
            <person name="Braun B."/>
            <person name="Liere K."/>
            <person name="Szewzyk U."/>
        </authorList>
    </citation>
    <scope>NUCLEOTIDE SEQUENCE [LARGE SCALE GENOMIC DNA]</scope>
    <source>
        <strain evidence="2 3">OTSz_A_272</strain>
    </source>
</reference>
<name>A0A1B1AKK6_9PROT</name>
<sequence>MIDDDPFAPPAKKAVPLEQQLEVASIDELEFRIQKLRAEIALCEAAITKKRAQREAANSVFGARPS</sequence>
<evidence type="ECO:0000256" key="1">
    <source>
        <dbReference type="SAM" id="Coils"/>
    </source>
</evidence>
<dbReference type="AlphaFoldDB" id="A0A1B1AKK6"/>
<dbReference type="RefSeq" id="WP_066772775.1">
    <property type="nucleotide sequence ID" value="NZ_CP013244.1"/>
</dbReference>
<dbReference type="Pfam" id="PF06698">
    <property type="entry name" value="DUF1192"/>
    <property type="match status" value="1"/>
</dbReference>
<keyword evidence="1" id="KW-0175">Coiled coil</keyword>
<dbReference type="Proteomes" id="UP000092498">
    <property type="component" value="Chromosome"/>
</dbReference>
<evidence type="ECO:0000313" key="3">
    <source>
        <dbReference type="Proteomes" id="UP000092498"/>
    </source>
</evidence>
<dbReference type="OrthoDB" id="7872350at2"/>
<dbReference type="InterPro" id="IPR009579">
    <property type="entry name" value="DUF1192"/>
</dbReference>
<proteinExistence type="predicted"/>
<protein>
    <recommendedName>
        <fullName evidence="4">DUF1192 domain-containing protein</fullName>
    </recommendedName>
</protein>
<evidence type="ECO:0000313" key="2">
    <source>
        <dbReference type="EMBL" id="ANP47087.1"/>
    </source>
</evidence>
<gene>
    <name evidence="2" type="ORF">ATE48_14770</name>
</gene>
<dbReference type="STRING" id="1759059.ATE48_14770"/>